<dbReference type="InterPro" id="IPR032675">
    <property type="entry name" value="LRR_dom_sf"/>
</dbReference>
<protein>
    <submittedName>
        <fullName evidence="1">Uncharacterized protein</fullName>
    </submittedName>
</protein>
<reference evidence="2" key="1">
    <citation type="journal article" date="2011" name="Proc. Natl. Acad. Sci. U.S.A.">
        <title>Obligate biotrophy features unraveled by the genomic analysis of rust fungi.</title>
        <authorList>
            <person name="Duplessis S."/>
            <person name="Cuomo C.A."/>
            <person name="Lin Y.-C."/>
            <person name="Aerts A."/>
            <person name="Tisserant E."/>
            <person name="Veneault-Fourrey C."/>
            <person name="Joly D.L."/>
            <person name="Hacquard S."/>
            <person name="Amselem J."/>
            <person name="Cantarel B.L."/>
            <person name="Chiu R."/>
            <person name="Coutinho P.M."/>
            <person name="Feau N."/>
            <person name="Field M."/>
            <person name="Frey P."/>
            <person name="Gelhaye E."/>
            <person name="Goldberg J."/>
            <person name="Grabherr M.G."/>
            <person name="Kodira C.D."/>
            <person name="Kohler A."/>
            <person name="Kuees U."/>
            <person name="Lindquist E.A."/>
            <person name="Lucas S.M."/>
            <person name="Mago R."/>
            <person name="Mauceli E."/>
            <person name="Morin E."/>
            <person name="Murat C."/>
            <person name="Pangilinan J.L."/>
            <person name="Park R."/>
            <person name="Pearson M."/>
            <person name="Quesneville H."/>
            <person name="Rouhier N."/>
            <person name="Sakthikumar S."/>
            <person name="Salamov A.A."/>
            <person name="Schmutz J."/>
            <person name="Selles B."/>
            <person name="Shapiro H."/>
            <person name="Tanguay P."/>
            <person name="Tuskan G.A."/>
            <person name="Henrissat B."/>
            <person name="Van de Peer Y."/>
            <person name="Rouze P."/>
            <person name="Ellis J.G."/>
            <person name="Dodds P.N."/>
            <person name="Schein J.E."/>
            <person name="Zhong S."/>
            <person name="Hamelin R.C."/>
            <person name="Grigoriev I.V."/>
            <person name="Szabo L.J."/>
            <person name="Martin F."/>
        </authorList>
    </citation>
    <scope>NUCLEOTIDE SEQUENCE [LARGE SCALE GENOMIC DNA]</scope>
    <source>
        <strain evidence="2">98AG31 / pathotype 3-4-7</strain>
    </source>
</reference>
<organism evidence="2">
    <name type="scientific">Melampsora larici-populina (strain 98AG31 / pathotype 3-4-7)</name>
    <name type="common">Poplar leaf rust fungus</name>
    <dbReference type="NCBI Taxonomy" id="747676"/>
    <lineage>
        <taxon>Eukaryota</taxon>
        <taxon>Fungi</taxon>
        <taxon>Dikarya</taxon>
        <taxon>Basidiomycota</taxon>
        <taxon>Pucciniomycotina</taxon>
        <taxon>Pucciniomycetes</taxon>
        <taxon>Pucciniales</taxon>
        <taxon>Melampsoraceae</taxon>
        <taxon>Melampsora</taxon>
    </lineage>
</organism>
<sequence>MAQLPLWREIVSELHERTKPLLEHHNFLRERFEKLESEGFIWSKESMFDIFVQFGLSESPHDSSPIEKRLLEPCDPRGIESTSIKLDNATQIKKSEHTLCPLGLMNLPIEIFDKILETLDSMAKLEAKAIFDQRANSTVVISGPGDRKPYKTYLHRNSPILNSIQNFSLTSREIHQRCRPCLWRTLKFPTSLPAPIDLWTKDILLKQGSYVRSLSLKLSGNCCNPPGEFTKHDPFYDNLIPEYDNKEPTKIGAFLSPESVRCLIHRCPNLSALVIEYDFKVDSESGYGAGSEAFLLELVPLLSNLRRLRHLKLRGGCSMRIANEFSRNILAHQPLFESLTLAGFPDSVDQQQHGDDSLEFNLSKIKCLSRLHIWGYKALDTEWCLYNWPKTITDLAIRYCDLSRSYAHLIIQHIAPYVTKLKLDFGLMPIYHQGRWQENLELDSSWSPETRFSLPFLTDLELSPRDPLLLDAFQDCKSLGRLKWTYRTSNHCNTLNRLILEAKWPELKNLVVTPHWRLTLADVEHPLEEFKKPLDRLEEYCEQATMKTTIRWPSDDPL</sequence>
<dbReference type="EMBL" id="GL883103">
    <property type="protein sequence ID" value="EGG07748.1"/>
    <property type="molecule type" value="Genomic_DNA"/>
</dbReference>
<dbReference type="KEGG" id="mlr:MELLADRAFT_62435"/>
<dbReference type="AlphaFoldDB" id="F4RIY8"/>
<accession>F4RIY8</accession>
<gene>
    <name evidence="1" type="ORF">MELLADRAFT_62435</name>
</gene>
<dbReference type="InParanoid" id="F4RIY8"/>
<dbReference type="Proteomes" id="UP000001072">
    <property type="component" value="Unassembled WGS sequence"/>
</dbReference>
<keyword evidence="2" id="KW-1185">Reference proteome</keyword>
<name>F4RIY8_MELLP</name>
<evidence type="ECO:0000313" key="1">
    <source>
        <dbReference type="EMBL" id="EGG07748.1"/>
    </source>
</evidence>
<dbReference type="SUPFAM" id="SSF52047">
    <property type="entry name" value="RNI-like"/>
    <property type="match status" value="1"/>
</dbReference>
<dbReference type="RefSeq" id="XP_007409080.1">
    <property type="nucleotide sequence ID" value="XM_007409018.1"/>
</dbReference>
<proteinExistence type="predicted"/>
<dbReference type="VEuPathDB" id="FungiDB:MELLADRAFT_62435"/>
<dbReference type="Gene3D" id="3.80.10.10">
    <property type="entry name" value="Ribonuclease Inhibitor"/>
    <property type="match status" value="1"/>
</dbReference>
<evidence type="ECO:0000313" key="2">
    <source>
        <dbReference type="Proteomes" id="UP000001072"/>
    </source>
</evidence>
<dbReference type="HOGENOM" id="CLU_038719_0_0_1"/>
<dbReference type="GeneID" id="18929900"/>